<gene>
    <name evidence="1" type="ORF">HF568_16715</name>
</gene>
<proteinExistence type="predicted"/>
<dbReference type="Proteomes" id="UP000887300">
    <property type="component" value="Unassembled WGS sequence"/>
</dbReference>
<protein>
    <submittedName>
        <fullName evidence="1">Uncharacterized protein</fullName>
    </submittedName>
</protein>
<accession>A0A8X8G9W8</accession>
<dbReference type="AlphaFoldDB" id="A0A8X8G9W8"/>
<reference evidence="1" key="1">
    <citation type="journal article" date="2021" name="ISME J.">
        <title>Genomic evolution of the class Acidithiobacillia: deep-branching Proteobacteria living in extreme acidic conditions.</title>
        <authorList>
            <person name="Moya-Beltran A."/>
            <person name="Beard S."/>
            <person name="Rojas-Villalobos C."/>
            <person name="Issotta F."/>
            <person name="Gallardo Y."/>
            <person name="Ulloa R."/>
            <person name="Giaveno A."/>
            <person name="Degli Esposti M."/>
            <person name="Johnson D.B."/>
            <person name="Quatrini R."/>
        </authorList>
    </citation>
    <scope>NUCLEOTIDE SEQUENCE</scope>
    <source>
        <strain evidence="1">DSM 583</strain>
    </source>
</reference>
<evidence type="ECO:0000313" key="2">
    <source>
        <dbReference type="Proteomes" id="UP000887300"/>
    </source>
</evidence>
<comment type="caution">
    <text evidence="1">The sequence shown here is derived from an EMBL/GenBank/DDBJ whole genome shotgun (WGS) entry which is preliminary data.</text>
</comment>
<name>A0A8X8G9W8_ACIFI</name>
<dbReference type="RefSeq" id="WP_215885935.1">
    <property type="nucleotide sequence ID" value="NZ_CP134225.1"/>
</dbReference>
<sequence>MSEKQVLGCPSCHARPELNNIDGQVRIACGHHPHHPVLAVENSVDEAIISWNANDWLLLGANTEMLNKRPTYSFLRVGMSYK</sequence>
<organism evidence="1 2">
    <name type="scientific">Acidithiobacillus ferridurans</name>
    <dbReference type="NCBI Taxonomy" id="1232575"/>
    <lineage>
        <taxon>Bacteria</taxon>
        <taxon>Pseudomonadati</taxon>
        <taxon>Pseudomonadota</taxon>
        <taxon>Acidithiobacillia</taxon>
        <taxon>Acidithiobacillales</taxon>
        <taxon>Acidithiobacillaceae</taxon>
        <taxon>Acidithiobacillus</taxon>
    </lineage>
</organism>
<dbReference type="EMBL" id="JABBHS010000514">
    <property type="protein sequence ID" value="MBU2724796.1"/>
    <property type="molecule type" value="Genomic_DNA"/>
</dbReference>
<evidence type="ECO:0000313" key="1">
    <source>
        <dbReference type="EMBL" id="MBU2724796.1"/>
    </source>
</evidence>